<reference evidence="12" key="2">
    <citation type="submission" date="2025-09" db="UniProtKB">
        <authorList>
            <consortium name="Ensembl"/>
        </authorList>
    </citation>
    <scope>IDENTIFICATION</scope>
</reference>
<dbReference type="InterPro" id="IPR021832">
    <property type="entry name" value="ANKRD13"/>
</dbReference>
<evidence type="ECO:0000256" key="5">
    <source>
        <dbReference type="ARBA" id="ARBA00022753"/>
    </source>
</evidence>
<gene>
    <name evidence="12" type="primary">ANKRD13D</name>
</gene>
<feature type="compositionally biased region" description="Low complexity" evidence="10">
    <location>
        <begin position="609"/>
        <end position="620"/>
    </location>
</feature>
<evidence type="ECO:0000259" key="11">
    <source>
        <dbReference type="Pfam" id="PF11904"/>
    </source>
</evidence>
<reference evidence="12" key="1">
    <citation type="submission" date="2025-08" db="UniProtKB">
        <authorList>
            <consortium name="Ensembl"/>
        </authorList>
    </citation>
    <scope>IDENTIFICATION</scope>
</reference>
<evidence type="ECO:0000256" key="9">
    <source>
        <dbReference type="PROSITE-ProRule" id="PRU00023"/>
    </source>
</evidence>
<feature type="region of interest" description="Disordered" evidence="10">
    <location>
        <begin position="279"/>
        <end position="332"/>
    </location>
</feature>
<evidence type="ECO:0000313" key="13">
    <source>
        <dbReference type="Proteomes" id="UP000233200"/>
    </source>
</evidence>
<dbReference type="PROSITE" id="PS50297">
    <property type="entry name" value="ANK_REP_REGION"/>
    <property type="match status" value="1"/>
</dbReference>
<evidence type="ECO:0000256" key="6">
    <source>
        <dbReference type="ARBA" id="ARBA00023043"/>
    </source>
</evidence>
<dbReference type="PROSITE" id="PS50088">
    <property type="entry name" value="ANK_REPEAT"/>
    <property type="match status" value="1"/>
</dbReference>
<dbReference type="PROSITE" id="PS50330">
    <property type="entry name" value="UIM"/>
    <property type="match status" value="2"/>
</dbReference>
<protein>
    <submittedName>
        <fullName evidence="12">Ankyrin repeat domain 13D</fullName>
    </submittedName>
</protein>
<dbReference type="Pfam" id="PF11904">
    <property type="entry name" value="ANKRD13_C"/>
    <property type="match status" value="2"/>
</dbReference>
<sequence>MASPCPTFLLHRLVWANRHRELEAALHSHQHDIEQEDPRGRTPLELAVSLGNLESVRVLLRHNANVGKENRQGWAVLQEAVSTGDPEMVQLVLQYRDYQRATQRLAGIPELLNKLRQAPDFYVEMKWEFTSWVPLVSKMCPSDVYRVWKRGESLRVDTSLLGFEHMTWQRGRRSFIFKGQEAGALVMEVDHDRQVVHAETLGLALQEPEALLAAMRPSEEHVASRLTSPIVSTHLDTRNVAFERNKCGIWGWRSEKMETVSGYEAKVYSATNVELVTRTRTEHLSDQDKSRSKGGKTPFQSFLGMAQQHSSHTGAPVQQAASPTNPTAISPEEYFDPNFSLESRNIGRPIEMSSKVQRFKATLWLSEEHPLSLGDQVTPIIDLMAISNAHFAKLRDFITLRLPPGFPVKIGERLGPGSGRISGMAPSPQRSPWKAAGAGGAGGSPPGLRCGCLLIEIPLFHVLNARITFSNLCGCDEPLSSVWVPAPSSAVAASGNPFPCEVDPTVFEVPEGYSVLGTERSEPLRDEDDDLLQFAIQQSLLEAGTEAEQVTVWEALTNTRPGARPPPQATVYEEQLQLERALQESLRLSTEPRGPGSPPRTPPAPSPPSFEEQLRLALELSSREQEERERRGQQEEEDLQRILRLSLTEH</sequence>
<feature type="compositionally biased region" description="Basic and acidic residues" evidence="10">
    <location>
        <begin position="279"/>
        <end position="291"/>
    </location>
</feature>
<evidence type="ECO:0000256" key="4">
    <source>
        <dbReference type="ARBA" id="ARBA00022737"/>
    </source>
</evidence>
<dbReference type="InterPro" id="IPR036770">
    <property type="entry name" value="Ankyrin_rpt-contain_sf"/>
</dbReference>
<evidence type="ECO:0000256" key="2">
    <source>
        <dbReference type="ARBA" id="ARBA00004603"/>
    </source>
</evidence>
<dbReference type="GO" id="GO:0048471">
    <property type="term" value="C:perinuclear region of cytoplasm"/>
    <property type="evidence" value="ECO:0007669"/>
    <property type="project" value="Ensembl"/>
</dbReference>
<dbReference type="SUPFAM" id="SSF48403">
    <property type="entry name" value="Ankyrin repeat"/>
    <property type="match status" value="1"/>
</dbReference>
<evidence type="ECO:0000256" key="7">
    <source>
        <dbReference type="ARBA" id="ARBA00023136"/>
    </source>
</evidence>
<dbReference type="Ensembl" id="ENSRROT00000059453.1">
    <property type="protein sequence ID" value="ENSRROP00000035001.1"/>
    <property type="gene ID" value="ENSRROG00000041027.1"/>
</dbReference>
<feature type="compositionally biased region" description="Polar residues" evidence="10">
    <location>
        <begin position="319"/>
        <end position="328"/>
    </location>
</feature>
<keyword evidence="13" id="KW-1185">Reference proteome</keyword>
<dbReference type="InterPro" id="IPR003903">
    <property type="entry name" value="UIM_dom"/>
</dbReference>
<dbReference type="InterPro" id="IPR002110">
    <property type="entry name" value="Ankyrin_rpt"/>
</dbReference>
<keyword evidence="3" id="KW-1003">Cell membrane</keyword>
<keyword evidence="5" id="KW-0967">Endosome</keyword>
<dbReference type="Gene3D" id="1.25.40.20">
    <property type="entry name" value="Ankyrin repeat-containing domain"/>
    <property type="match status" value="1"/>
</dbReference>
<evidence type="ECO:0000256" key="3">
    <source>
        <dbReference type="ARBA" id="ARBA00022475"/>
    </source>
</evidence>
<feature type="region of interest" description="Disordered" evidence="10">
    <location>
        <begin position="417"/>
        <end position="440"/>
    </location>
</feature>
<comment type="subcellular location">
    <subcellularLocation>
        <location evidence="1">Cell membrane</location>
    </subcellularLocation>
    <subcellularLocation>
        <location evidence="2">Late endosome</location>
    </subcellularLocation>
</comment>
<dbReference type="GO" id="GO:0005770">
    <property type="term" value="C:late endosome"/>
    <property type="evidence" value="ECO:0007669"/>
    <property type="project" value="UniProtKB-SubCell"/>
</dbReference>
<feature type="region of interest" description="Disordered" evidence="10">
    <location>
        <begin position="586"/>
        <end position="650"/>
    </location>
</feature>
<dbReference type="InterPro" id="IPR055285">
    <property type="entry name" value="ANKRD13_C"/>
</dbReference>
<dbReference type="Proteomes" id="UP000233200">
    <property type="component" value="Unplaced"/>
</dbReference>
<feature type="compositionally biased region" description="Basic and acidic residues" evidence="10">
    <location>
        <begin position="621"/>
        <end position="634"/>
    </location>
</feature>
<dbReference type="GeneTree" id="ENSGT00950000182928"/>
<accession>A0A2K6R1V6</accession>
<organism evidence="12 13">
    <name type="scientific">Rhinopithecus roxellana</name>
    <name type="common">Golden snub-nosed monkey</name>
    <name type="synonym">Pygathrix roxellana</name>
    <dbReference type="NCBI Taxonomy" id="61622"/>
    <lineage>
        <taxon>Eukaryota</taxon>
        <taxon>Metazoa</taxon>
        <taxon>Chordata</taxon>
        <taxon>Craniata</taxon>
        <taxon>Vertebrata</taxon>
        <taxon>Euteleostomi</taxon>
        <taxon>Mammalia</taxon>
        <taxon>Eutheria</taxon>
        <taxon>Euarchontoglires</taxon>
        <taxon>Primates</taxon>
        <taxon>Haplorrhini</taxon>
        <taxon>Catarrhini</taxon>
        <taxon>Cercopithecidae</taxon>
        <taxon>Colobinae</taxon>
        <taxon>Rhinopithecus</taxon>
    </lineage>
</organism>
<dbReference type="PANTHER" id="PTHR12447:SF2">
    <property type="entry name" value="ANKYRIN REPEAT DOMAIN-CONTAINING PROTEIN 13D"/>
    <property type="match status" value="1"/>
</dbReference>
<dbReference type="FunFam" id="1.25.40.20:FF:000057">
    <property type="entry name" value="Ankyrin repeat domain-containing protein 13B"/>
    <property type="match status" value="1"/>
</dbReference>
<dbReference type="GO" id="GO:0005886">
    <property type="term" value="C:plasma membrane"/>
    <property type="evidence" value="ECO:0007669"/>
    <property type="project" value="UniProtKB-SubCell"/>
</dbReference>
<name>A0A2K6R1V6_RHIRO</name>
<keyword evidence="6 9" id="KW-0040">ANK repeat</keyword>
<dbReference type="SMART" id="SM00248">
    <property type="entry name" value="ANK"/>
    <property type="match status" value="2"/>
</dbReference>
<keyword evidence="7" id="KW-0472">Membrane</keyword>
<evidence type="ECO:0000256" key="1">
    <source>
        <dbReference type="ARBA" id="ARBA00004236"/>
    </source>
</evidence>
<dbReference type="SMART" id="SM00726">
    <property type="entry name" value="UIM"/>
    <property type="match status" value="4"/>
</dbReference>
<dbReference type="PANTHER" id="PTHR12447">
    <property type="entry name" value="ANKYRIN REPEAT DOMAIN-CONTAINING PROTEIN 13"/>
    <property type="match status" value="1"/>
</dbReference>
<dbReference type="GO" id="GO:0002091">
    <property type="term" value="P:negative regulation of receptor internalization"/>
    <property type="evidence" value="ECO:0007669"/>
    <property type="project" value="Ensembl"/>
</dbReference>
<proteinExistence type="predicted"/>
<feature type="domain" description="Ankyrin repeat" evidence="11">
    <location>
        <begin position="155"/>
        <end position="410"/>
    </location>
</feature>
<feature type="domain" description="Ankyrin repeat" evidence="11">
    <location>
        <begin position="455"/>
        <end position="514"/>
    </location>
</feature>
<keyword evidence="4" id="KW-0677">Repeat</keyword>
<dbReference type="STRING" id="61622.ENSRROP00000035001"/>
<evidence type="ECO:0000313" key="12">
    <source>
        <dbReference type="Ensembl" id="ENSRROP00000035001.1"/>
    </source>
</evidence>
<feature type="repeat" description="ANK" evidence="9">
    <location>
        <begin position="39"/>
        <end position="71"/>
    </location>
</feature>
<comment type="function">
    <text evidence="8">Ubiquitin-binding protein that specifically recognizes and binds 'Lys-63'-linked ubiquitin. Does not bind 'Lys-48'-linked ubiquitin. Positively regulates the internalization of ligand-activated EGFR by binding to the Ub moiety of ubiquitinated EGFR at the cell membrane.</text>
</comment>
<feature type="compositionally biased region" description="Pro residues" evidence="10">
    <location>
        <begin position="595"/>
        <end position="608"/>
    </location>
</feature>
<dbReference type="GO" id="GO:0140036">
    <property type="term" value="F:ubiquitin-modified protein reader activity"/>
    <property type="evidence" value="ECO:0007669"/>
    <property type="project" value="Ensembl"/>
</dbReference>
<evidence type="ECO:0000256" key="10">
    <source>
        <dbReference type="SAM" id="MobiDB-lite"/>
    </source>
</evidence>
<evidence type="ECO:0000256" key="8">
    <source>
        <dbReference type="ARBA" id="ARBA00024956"/>
    </source>
</evidence>
<dbReference type="Pfam" id="PF12796">
    <property type="entry name" value="Ank_2"/>
    <property type="match status" value="1"/>
</dbReference>
<dbReference type="AlphaFoldDB" id="A0A2K6R1V6"/>